<keyword evidence="1" id="KW-1134">Transmembrane beta strand</keyword>
<dbReference type="Proteomes" id="UP000267159">
    <property type="component" value="Unassembled WGS sequence"/>
</dbReference>
<keyword evidence="1" id="KW-0472">Membrane</keyword>
<comment type="caution">
    <text evidence="4">The sequence shown here is derived from an EMBL/GenBank/DDBJ whole genome shotgun (WGS) entry which is preliminary data.</text>
</comment>
<dbReference type="PROSITE" id="PS52016">
    <property type="entry name" value="TONB_DEPENDENT_REC_3"/>
    <property type="match status" value="1"/>
</dbReference>
<dbReference type="Gene3D" id="2.170.130.10">
    <property type="entry name" value="TonB-dependent receptor, plug domain"/>
    <property type="match status" value="1"/>
</dbReference>
<dbReference type="RefSeq" id="WP_121766481.1">
    <property type="nucleotide sequence ID" value="NZ_RAZM01000038.1"/>
</dbReference>
<protein>
    <submittedName>
        <fullName evidence="4">SusC/RagA family TonB-linked outer membrane protein</fullName>
    </submittedName>
</protein>
<evidence type="ECO:0000256" key="2">
    <source>
        <dbReference type="SAM" id="SignalP"/>
    </source>
</evidence>
<organism evidence="4 5">
    <name type="scientific">Bacteroides acidifaciens</name>
    <dbReference type="NCBI Taxonomy" id="85831"/>
    <lineage>
        <taxon>Bacteria</taxon>
        <taxon>Pseudomonadati</taxon>
        <taxon>Bacteroidota</taxon>
        <taxon>Bacteroidia</taxon>
        <taxon>Bacteroidales</taxon>
        <taxon>Bacteroidaceae</taxon>
        <taxon>Bacteroides</taxon>
    </lineage>
</organism>
<evidence type="ECO:0000256" key="1">
    <source>
        <dbReference type="PROSITE-ProRule" id="PRU01360"/>
    </source>
</evidence>
<gene>
    <name evidence="4" type="ORF">D7Y07_12265</name>
</gene>
<keyword evidence="1" id="KW-0813">Transport</keyword>
<dbReference type="InterPro" id="IPR039426">
    <property type="entry name" value="TonB-dep_rcpt-like"/>
</dbReference>
<reference evidence="4 5" key="1">
    <citation type="submission" date="2018-09" db="EMBL/GenBank/DDBJ databases">
        <title>Murine metabolic-syndrome-specific gut microbial biobank.</title>
        <authorList>
            <person name="Liu C."/>
        </authorList>
    </citation>
    <scope>NUCLEOTIDE SEQUENCE [LARGE SCALE GENOMIC DNA]</scope>
    <source>
        <strain evidence="4 5">0.1X-D8-26</strain>
    </source>
</reference>
<dbReference type="SUPFAM" id="SSF56935">
    <property type="entry name" value="Porins"/>
    <property type="match status" value="1"/>
</dbReference>
<name>A0A3L8A691_9BACE</name>
<dbReference type="NCBIfam" id="TIGR04056">
    <property type="entry name" value="OMP_RagA_SusC"/>
    <property type="match status" value="1"/>
</dbReference>
<dbReference type="EMBL" id="RAZM01000038">
    <property type="protein sequence ID" value="RLT79705.1"/>
    <property type="molecule type" value="Genomic_DNA"/>
</dbReference>
<proteinExistence type="inferred from homology"/>
<dbReference type="GO" id="GO:0009279">
    <property type="term" value="C:cell outer membrane"/>
    <property type="evidence" value="ECO:0007669"/>
    <property type="project" value="UniProtKB-SubCell"/>
</dbReference>
<dbReference type="InterPro" id="IPR023997">
    <property type="entry name" value="TonB-dep_OMP_SusC/RagA_CS"/>
</dbReference>
<comment type="subcellular location">
    <subcellularLocation>
        <location evidence="1">Cell outer membrane</location>
        <topology evidence="1">Multi-pass membrane protein</topology>
    </subcellularLocation>
</comment>
<dbReference type="Pfam" id="PF07715">
    <property type="entry name" value="Plug"/>
    <property type="match status" value="1"/>
</dbReference>
<dbReference type="InterPro" id="IPR012910">
    <property type="entry name" value="Plug_dom"/>
</dbReference>
<feature type="domain" description="TonB-dependent receptor plug" evidence="3">
    <location>
        <begin position="52"/>
        <end position="167"/>
    </location>
</feature>
<sequence length="953" mass="106896">MNNIKNKISVWAVFACLMVPSTASWGQEATSSAVRTSDEEEVIDLGYLTLPKRAVTGAVSSVSGTELRKSPDASLPKTFAGRFSGLTTRETDAELSRGGFSTETMGMSWWIRGLSTVNGTTPMVILDGVLCPNTNYVYLSPDEIESVTVLKDAAVLSLYGIQGANGVISIKTKRGRVGKTDVTVTFDQSLQQMTRRPLFVNSGEYVDLRNQAGCNDGLGKYSQFSPSDVEQFHAGGNELYPNNNWYDMFVRPLTFMSRAGVTVRGGSEKVQYFSNVNYMHQQSPFKTTEEPGSQYNPEPKNDWFNFRSNVDVKFTSYLKGFLRLAGNVKNEKTTGYSNAAVYDHLFTLPPTMYGPLTPSGDEYENGGQVITHDDEGTPVYGMLNRSGYIQNLYVNITAQAGLNMDLGFLTKGLSIGGLMAYQTSTLNQTLTTQDFERYIRTKDMSGLYFTKKGSSLNSPLKYSKSSTMDYNLNLYAHANYSRTFGDHSIDAMGYIFYQKQELQKSNLPYKRESMGATATYGYKNRYFIKADVGYSGSEQFHPDKRYVATPAISGAWIVSDEAFMKDIEWLNYLKLRASYGITANDQFGGARYLYLDDIDINGNEGLKGNPSLSAEKMKKQNYGIELGLFNELSISLDWYKSRCDNMLVSSSGTIPQYQGVPLNYYPKTNGGKMENYGYEIEAMYEKRLNDDWSFHVGGSFSFNKNKVISVNESPYSSDYAYRLRTEGYTSGQVWGYLIDYSNGNGMFNFKEELEASGLTYAFGTPRLGDFIYQDLNGDKVIDEKDIAPIGYSIIPRQSYNLTAGFKYKGLEVSLLFQGVNKVSTVASGIGVYEHAYQGVFNDIHQHAWTQERWNNGEKIEYPALSLNESTNHVANSFFVWNASYLRLKNMEIAYTLPKHISKKVCAENIRFSLSGQNLLTFDKMRSKYIDPEIGTMGDFQPYRVYNIGVSLTF</sequence>
<evidence type="ECO:0000313" key="4">
    <source>
        <dbReference type="EMBL" id="RLT79705.1"/>
    </source>
</evidence>
<keyword evidence="2" id="KW-0732">Signal</keyword>
<keyword evidence="1" id="KW-0998">Cell outer membrane</keyword>
<feature type="signal peptide" evidence="2">
    <location>
        <begin position="1"/>
        <end position="25"/>
    </location>
</feature>
<dbReference type="AlphaFoldDB" id="A0A3L8A691"/>
<accession>A0A3L8A691</accession>
<dbReference type="InterPro" id="IPR023996">
    <property type="entry name" value="TonB-dep_OMP_SusC/RagA"/>
</dbReference>
<comment type="similarity">
    <text evidence="1">Belongs to the TonB-dependent receptor family.</text>
</comment>
<dbReference type="InterPro" id="IPR037066">
    <property type="entry name" value="Plug_dom_sf"/>
</dbReference>
<feature type="chain" id="PRO_5017935762" evidence="2">
    <location>
        <begin position="26"/>
        <end position="953"/>
    </location>
</feature>
<keyword evidence="1" id="KW-0812">Transmembrane</keyword>
<evidence type="ECO:0000313" key="5">
    <source>
        <dbReference type="Proteomes" id="UP000267159"/>
    </source>
</evidence>
<dbReference type="NCBIfam" id="TIGR04057">
    <property type="entry name" value="SusC_RagA_signa"/>
    <property type="match status" value="1"/>
</dbReference>
<evidence type="ECO:0000259" key="3">
    <source>
        <dbReference type="Pfam" id="PF07715"/>
    </source>
</evidence>